<accession>A0AAN8FZV2</accession>
<dbReference type="EMBL" id="WIXE01007427">
    <property type="protein sequence ID" value="KAK5980425.1"/>
    <property type="molecule type" value="Genomic_DNA"/>
</dbReference>
<organism evidence="1 2">
    <name type="scientific">Trichostrongylus colubriformis</name>
    <name type="common">Black scour worm</name>
    <dbReference type="NCBI Taxonomy" id="6319"/>
    <lineage>
        <taxon>Eukaryota</taxon>
        <taxon>Metazoa</taxon>
        <taxon>Ecdysozoa</taxon>
        <taxon>Nematoda</taxon>
        <taxon>Chromadorea</taxon>
        <taxon>Rhabditida</taxon>
        <taxon>Rhabditina</taxon>
        <taxon>Rhabditomorpha</taxon>
        <taxon>Strongyloidea</taxon>
        <taxon>Trichostrongylidae</taxon>
        <taxon>Trichostrongylus</taxon>
    </lineage>
</organism>
<sequence>MEEGQGGVEDAEDQVDEDLLDSGEEYDYAIRTPKSRKNVLLLMKWHTNSTVIQKTEKTGIEVTQKSHQSVSSGKQRCTRTENKLSELDETRGHLSCGLILFGQRTALLGQFSKI</sequence>
<gene>
    <name evidence="1" type="ORF">GCK32_010819</name>
</gene>
<keyword evidence="2" id="KW-1185">Reference proteome</keyword>
<dbReference type="Proteomes" id="UP001331761">
    <property type="component" value="Unassembled WGS sequence"/>
</dbReference>
<protein>
    <submittedName>
        <fullName evidence="1">Uncharacterized protein</fullName>
    </submittedName>
</protein>
<comment type="caution">
    <text evidence="1">The sequence shown here is derived from an EMBL/GenBank/DDBJ whole genome shotgun (WGS) entry which is preliminary data.</text>
</comment>
<name>A0AAN8FZV2_TRICO</name>
<dbReference type="AlphaFoldDB" id="A0AAN8FZV2"/>
<proteinExistence type="predicted"/>
<reference evidence="1 2" key="1">
    <citation type="submission" date="2019-10" db="EMBL/GenBank/DDBJ databases">
        <title>Assembly and Annotation for the nematode Trichostrongylus colubriformis.</title>
        <authorList>
            <person name="Martin J."/>
        </authorList>
    </citation>
    <scope>NUCLEOTIDE SEQUENCE [LARGE SCALE GENOMIC DNA]</scope>
    <source>
        <strain evidence="1">G859</strain>
        <tissue evidence="1">Whole worm</tissue>
    </source>
</reference>
<evidence type="ECO:0000313" key="2">
    <source>
        <dbReference type="Proteomes" id="UP001331761"/>
    </source>
</evidence>
<evidence type="ECO:0000313" key="1">
    <source>
        <dbReference type="EMBL" id="KAK5980425.1"/>
    </source>
</evidence>